<proteinExistence type="predicted"/>
<dbReference type="Proteomes" id="UP000887579">
    <property type="component" value="Unplaced"/>
</dbReference>
<evidence type="ECO:0000313" key="1">
    <source>
        <dbReference type="Proteomes" id="UP000887579"/>
    </source>
</evidence>
<reference evidence="2" key="1">
    <citation type="submission" date="2022-11" db="UniProtKB">
        <authorList>
            <consortium name="WormBaseParasite"/>
        </authorList>
    </citation>
    <scope>IDENTIFICATION</scope>
</reference>
<name>A0AC34FR33_9BILA</name>
<protein>
    <submittedName>
        <fullName evidence="2">BTB domain-containing protein</fullName>
    </submittedName>
</protein>
<organism evidence="1 2">
    <name type="scientific">Panagrolaimus sp. ES5</name>
    <dbReference type="NCBI Taxonomy" id="591445"/>
    <lineage>
        <taxon>Eukaryota</taxon>
        <taxon>Metazoa</taxon>
        <taxon>Ecdysozoa</taxon>
        <taxon>Nematoda</taxon>
        <taxon>Chromadorea</taxon>
        <taxon>Rhabditida</taxon>
        <taxon>Tylenchina</taxon>
        <taxon>Panagrolaimomorpha</taxon>
        <taxon>Panagrolaimoidea</taxon>
        <taxon>Panagrolaimidae</taxon>
        <taxon>Panagrolaimus</taxon>
    </lineage>
</organism>
<dbReference type="WBParaSite" id="ES5_v2.g19800.t1">
    <property type="protein sequence ID" value="ES5_v2.g19800.t1"/>
    <property type="gene ID" value="ES5_v2.g19800"/>
</dbReference>
<evidence type="ECO:0000313" key="2">
    <source>
        <dbReference type="WBParaSite" id="ES5_v2.g19800.t1"/>
    </source>
</evidence>
<sequence>MLKSVYQFFAPNSSLPTPSLSSSAQTFSKQILEYPFALEWTISQNRLFDLKDSTTYEYVQSDIFTAVHVSGLKYYLRIYPNGNAGENRGKTCIFLHVELENEKKVHAKWKFSIKTAKWSLKSIFNFDKCFGRGCTFCTTKKLFDLNKKYIVDGKMIVKVKGIFKAENVVSKPVTSKIVGNLWNFGYEDFTIIVDNKEIQVHKNVLAVHSPVFNAMFQSSMKEALESKVEITDFSFEIVEKVVKLCYQQDFASDISFDEAALLFRFVDKYDMAIIQDNIEDFLGAKITISNFCETANCAVAANATKLQNRCMDFLINCMFKKAFVPNMETLEKSFQKKVFINFFGHKSESL</sequence>
<accession>A0AC34FR33</accession>